<evidence type="ECO:0000313" key="1">
    <source>
        <dbReference type="EMBL" id="MCQ4922515.1"/>
    </source>
</evidence>
<dbReference type="Proteomes" id="UP001524478">
    <property type="component" value="Unassembled WGS sequence"/>
</dbReference>
<evidence type="ECO:0000313" key="2">
    <source>
        <dbReference type="Proteomes" id="UP001524478"/>
    </source>
</evidence>
<name>A0ABT1S851_9FIRM</name>
<comment type="caution">
    <text evidence="1">The sequence shown here is derived from an EMBL/GenBank/DDBJ whole genome shotgun (WGS) entry which is preliminary data.</text>
</comment>
<accession>A0ABT1S851</accession>
<sequence>MNDVISWLLEDDTPEIKYRTMVELLDMPKDDICVKTAYDKLMNSDAVVNIMMKFELDKKWEDYNAFSALAEFGLTRYDVKIDEYVERIIANTGFKMLCGEGFLLRNLVALGYYDNPMVKEEIPKAFSVQKSDGGFGCMSKSKKINDPKLPHKSCIRITASYLLLAAELKKIDVILSQNSQLVDYFIDRNVVYRHDDNTRFVVNEMAGTFYPLDPIKIGLQSSLYALAILGAGNRAGYIKARKILESKRDDEGRYLLDKSLSKPYFKIGKIGRPNKWVTLYALLADKHSKE</sequence>
<reference evidence="1 2" key="1">
    <citation type="submission" date="2022-06" db="EMBL/GenBank/DDBJ databases">
        <title>Isolation of gut microbiota from human fecal samples.</title>
        <authorList>
            <person name="Pamer E.G."/>
            <person name="Barat B."/>
            <person name="Waligurski E."/>
            <person name="Medina S."/>
            <person name="Paddock L."/>
            <person name="Mostad J."/>
        </authorList>
    </citation>
    <scope>NUCLEOTIDE SEQUENCE [LARGE SCALE GENOMIC DNA]</scope>
    <source>
        <strain evidence="1 2">DFI.7.95</strain>
    </source>
</reference>
<gene>
    <name evidence="1" type="ORF">NE686_05420</name>
</gene>
<organism evidence="1 2">
    <name type="scientific">Tissierella carlieri</name>
    <dbReference type="NCBI Taxonomy" id="689904"/>
    <lineage>
        <taxon>Bacteria</taxon>
        <taxon>Bacillati</taxon>
        <taxon>Bacillota</taxon>
        <taxon>Tissierellia</taxon>
        <taxon>Tissierellales</taxon>
        <taxon>Tissierellaceae</taxon>
        <taxon>Tissierella</taxon>
    </lineage>
</organism>
<keyword evidence="2" id="KW-1185">Reference proteome</keyword>
<dbReference type="EMBL" id="JANGAC010000003">
    <property type="protein sequence ID" value="MCQ4922515.1"/>
    <property type="molecule type" value="Genomic_DNA"/>
</dbReference>
<proteinExistence type="predicted"/>
<protein>
    <submittedName>
        <fullName evidence="1">Uncharacterized protein</fullName>
    </submittedName>
</protein>
<dbReference type="RefSeq" id="WP_256310747.1">
    <property type="nucleotide sequence ID" value="NZ_JANGAC010000003.1"/>
</dbReference>